<dbReference type="InterPro" id="IPR018961">
    <property type="entry name" value="DnaJ_homolog_subfam-C_membr-28"/>
</dbReference>
<evidence type="ECO:0000313" key="3">
    <source>
        <dbReference type="Proteomes" id="UP000199584"/>
    </source>
</evidence>
<dbReference type="Pfam" id="PF09350">
    <property type="entry name" value="DJC28_CD"/>
    <property type="match status" value="1"/>
</dbReference>
<dbReference type="PANTHER" id="PTHR39158">
    <property type="entry name" value="OS08G0560600 PROTEIN"/>
    <property type="match status" value="1"/>
</dbReference>
<reference evidence="3" key="1">
    <citation type="submission" date="2016-10" db="EMBL/GenBank/DDBJ databases">
        <authorList>
            <person name="Varghese N."/>
            <person name="Submissions S."/>
        </authorList>
    </citation>
    <scope>NUCLEOTIDE SEQUENCE [LARGE SCALE GENOMIC DNA]</scope>
    <source>
        <strain evidence="3">DSM 3669</strain>
    </source>
</reference>
<keyword evidence="3" id="KW-1185">Reference proteome</keyword>
<dbReference type="PANTHER" id="PTHR39158:SF1">
    <property type="entry name" value="DNAJ HOMOLOG SUBFAMILY C MEMBER 28"/>
    <property type="match status" value="1"/>
</dbReference>
<dbReference type="Proteomes" id="UP000199584">
    <property type="component" value="Unassembled WGS sequence"/>
</dbReference>
<proteinExistence type="predicted"/>
<organism evidence="2 3">
    <name type="scientific">Desulfoscipio geothermicus DSM 3669</name>
    <dbReference type="NCBI Taxonomy" id="1121426"/>
    <lineage>
        <taxon>Bacteria</taxon>
        <taxon>Bacillati</taxon>
        <taxon>Bacillota</taxon>
        <taxon>Clostridia</taxon>
        <taxon>Eubacteriales</taxon>
        <taxon>Desulfallaceae</taxon>
        <taxon>Desulfoscipio</taxon>
    </lineage>
</organism>
<evidence type="ECO:0000259" key="1">
    <source>
        <dbReference type="Pfam" id="PF09350"/>
    </source>
</evidence>
<dbReference type="AlphaFoldDB" id="A0A1I6CRN6"/>
<protein>
    <recommendedName>
        <fullName evidence="1">DnaJ homologue subfamily C member 28 conserved domain-containing protein</fullName>
    </recommendedName>
</protein>
<dbReference type="InterPro" id="IPR052573">
    <property type="entry name" value="DnaJ_C_subfamily_28"/>
</dbReference>
<sequence>MMDIVALIAENKIREAMQKGEFNNLEGKGKPLKPDDLSGVPENLRVPYKILKNAGMLPQELEMEKEIVSLRRLINCCYDKQEKDVLTKKLNEKTLRFNMLMEKRGRSLALNLYEDKIYKRLEG</sequence>
<dbReference type="STRING" id="39060.SAMN05660706_101259"/>
<gene>
    <name evidence="2" type="ORF">SAMN05660706_101259</name>
</gene>
<feature type="domain" description="DnaJ homologue subfamily C member 28 conserved" evidence="1">
    <location>
        <begin position="8"/>
        <end position="74"/>
    </location>
</feature>
<evidence type="ECO:0000313" key="2">
    <source>
        <dbReference type="EMBL" id="SFQ95829.1"/>
    </source>
</evidence>
<dbReference type="EMBL" id="FOYM01000001">
    <property type="protein sequence ID" value="SFQ95829.1"/>
    <property type="molecule type" value="Genomic_DNA"/>
</dbReference>
<accession>A0A1I6CRN6</accession>
<name>A0A1I6CRN6_9FIRM</name>